<dbReference type="STRING" id="451379.A0A0N5A904"/>
<comment type="catalytic activity">
    <reaction evidence="13">
        <text>an all-trans-polyprenyl diphosphate + 4-hydroxybenzoate = a 4-hydroxy-3-(all-trans-polyprenyl)benzoate + diphosphate</text>
        <dbReference type="Rhea" id="RHEA:44504"/>
        <dbReference type="Rhea" id="RHEA-COMP:9514"/>
        <dbReference type="Rhea" id="RHEA-COMP:9564"/>
        <dbReference type="ChEBI" id="CHEBI:17879"/>
        <dbReference type="ChEBI" id="CHEBI:33019"/>
        <dbReference type="ChEBI" id="CHEBI:58914"/>
        <dbReference type="ChEBI" id="CHEBI:78396"/>
        <dbReference type="EC" id="2.5.1.39"/>
    </reaction>
    <physiologicalReaction direction="left-to-right" evidence="13">
        <dbReference type="Rhea" id="RHEA:44505"/>
    </physiologicalReaction>
</comment>
<evidence type="ECO:0000256" key="12">
    <source>
        <dbReference type="ARBA" id="ARBA00050454"/>
    </source>
</evidence>
<comment type="similarity">
    <text evidence="3">Belongs to the UbiA prenyltransferase family.</text>
</comment>
<evidence type="ECO:0000256" key="9">
    <source>
        <dbReference type="ARBA" id="ARBA00023229"/>
    </source>
</evidence>
<dbReference type="Proteomes" id="UP000046393">
    <property type="component" value="Unplaced"/>
</dbReference>
<keyword evidence="15" id="KW-1185">Reference proteome</keyword>
<evidence type="ECO:0000313" key="15">
    <source>
        <dbReference type="Proteomes" id="UP000046393"/>
    </source>
</evidence>
<dbReference type="WBParaSite" id="SMUV_0000056801-mRNA-1">
    <property type="protein sequence ID" value="SMUV_0000056801-mRNA-1"/>
    <property type="gene ID" value="SMUV_0000056801"/>
</dbReference>
<accession>A0A0N5A904</accession>
<evidence type="ECO:0000256" key="7">
    <source>
        <dbReference type="ARBA" id="ARBA00022989"/>
    </source>
</evidence>
<evidence type="ECO:0000313" key="16">
    <source>
        <dbReference type="WBParaSite" id="SMUV_0000056801-mRNA-1"/>
    </source>
</evidence>
<keyword evidence="7 14" id="KW-1133">Transmembrane helix</keyword>
<feature type="transmembrane region" description="Helical" evidence="14">
    <location>
        <begin position="216"/>
        <end position="236"/>
    </location>
</feature>
<evidence type="ECO:0000256" key="1">
    <source>
        <dbReference type="ARBA" id="ARBA00001946"/>
    </source>
</evidence>
<keyword evidence="5" id="KW-0831">Ubiquinone biosynthesis</keyword>
<name>A0A0N5A904_9BILA</name>
<sequence length="248" mass="28039">MLIRSCLELQPNIVKAISWNYLVYRTSAVISSKNHFQARKPYSWFSAKNLVQKAPLSWQPYLRLMRVDSPTGTWLLFWPCTWSIGLAAPAGALPSMSALALFGIGSFLMRAGGCIINDILDQKYDKLVERTKYRPLPSGELSNKDAVVTLGFLLSASLAVLLQFNWFSVAVGSSSLIFAVLYPFAKRCTYWPQVILGITLNYGVLISWAHLQPNNFFEVTPLFIATVLHTIIYDSIYSHQVFCRLFHF</sequence>
<dbReference type="InterPro" id="IPR030470">
    <property type="entry name" value="UbiA_prenylTrfase_CS"/>
</dbReference>
<dbReference type="PROSITE" id="PS00943">
    <property type="entry name" value="UBIA"/>
    <property type="match status" value="1"/>
</dbReference>
<comment type="subcellular location">
    <subcellularLocation>
        <location evidence="2">Membrane</location>
        <topology evidence="2">Multi-pass membrane protein</topology>
    </subcellularLocation>
</comment>
<dbReference type="CDD" id="cd13959">
    <property type="entry name" value="PT_UbiA_COQ2"/>
    <property type="match status" value="1"/>
</dbReference>
<keyword evidence="6 14" id="KW-0812">Transmembrane</keyword>
<dbReference type="GO" id="GO:0008412">
    <property type="term" value="F:4-hydroxybenzoate polyprenyltransferase activity"/>
    <property type="evidence" value="ECO:0007669"/>
    <property type="project" value="UniProtKB-EC"/>
</dbReference>
<evidence type="ECO:0000256" key="13">
    <source>
        <dbReference type="ARBA" id="ARBA00051182"/>
    </source>
</evidence>
<comment type="cofactor">
    <cofactor evidence="1">
        <name>Mg(2+)</name>
        <dbReference type="ChEBI" id="CHEBI:18420"/>
    </cofactor>
</comment>
<proteinExistence type="inferred from homology"/>
<reference evidence="16" key="1">
    <citation type="submission" date="2017-02" db="UniProtKB">
        <authorList>
            <consortium name="WormBaseParasite"/>
        </authorList>
    </citation>
    <scope>IDENTIFICATION</scope>
</reference>
<evidence type="ECO:0000256" key="3">
    <source>
        <dbReference type="ARBA" id="ARBA00005985"/>
    </source>
</evidence>
<organism evidence="15 16">
    <name type="scientific">Syphacia muris</name>
    <dbReference type="NCBI Taxonomy" id="451379"/>
    <lineage>
        <taxon>Eukaryota</taxon>
        <taxon>Metazoa</taxon>
        <taxon>Ecdysozoa</taxon>
        <taxon>Nematoda</taxon>
        <taxon>Chromadorea</taxon>
        <taxon>Rhabditida</taxon>
        <taxon>Spirurina</taxon>
        <taxon>Oxyuridomorpha</taxon>
        <taxon>Oxyuroidea</taxon>
        <taxon>Oxyuridae</taxon>
        <taxon>Syphacia</taxon>
    </lineage>
</organism>
<evidence type="ECO:0000256" key="5">
    <source>
        <dbReference type="ARBA" id="ARBA00022688"/>
    </source>
</evidence>
<evidence type="ECO:0000256" key="6">
    <source>
        <dbReference type="ARBA" id="ARBA00022692"/>
    </source>
</evidence>
<comment type="catalytic activity">
    <reaction evidence="11">
        <text>all-trans-decaprenyl diphosphate + 4-hydroxybenzoate = 4-hydroxy-3-(all-trans-decaprenyl)benzoate + diphosphate</text>
        <dbReference type="Rhea" id="RHEA:44564"/>
        <dbReference type="ChEBI" id="CHEBI:17879"/>
        <dbReference type="ChEBI" id="CHEBI:33019"/>
        <dbReference type="ChEBI" id="CHEBI:60721"/>
        <dbReference type="ChEBI" id="CHEBI:84503"/>
        <dbReference type="EC" id="2.5.1.39"/>
    </reaction>
    <physiologicalReaction direction="left-to-right" evidence="11">
        <dbReference type="Rhea" id="RHEA:44565"/>
    </physiologicalReaction>
</comment>
<comment type="catalytic activity">
    <reaction evidence="12">
        <text>all-trans-nonaprenyl diphosphate + 4-hydroxybenzoate = 4-hydroxy-3-(all-trans-nonaprenyl)benzoate + diphosphate</text>
        <dbReference type="Rhea" id="RHEA:17709"/>
        <dbReference type="ChEBI" id="CHEBI:17879"/>
        <dbReference type="ChEBI" id="CHEBI:33019"/>
        <dbReference type="ChEBI" id="CHEBI:58391"/>
        <dbReference type="ChEBI" id="CHEBI:84502"/>
        <dbReference type="EC" id="2.5.1.39"/>
    </reaction>
    <physiologicalReaction direction="left-to-right" evidence="12">
        <dbReference type="Rhea" id="RHEA:17710"/>
    </physiologicalReaction>
</comment>
<dbReference type="PANTHER" id="PTHR11048:SF28">
    <property type="entry name" value="4-HYDROXYBENZOATE POLYPRENYLTRANSFERASE, MITOCHONDRIAL"/>
    <property type="match status" value="1"/>
</dbReference>
<dbReference type="InterPro" id="IPR044878">
    <property type="entry name" value="UbiA_sf"/>
</dbReference>
<dbReference type="AlphaFoldDB" id="A0A0N5A904"/>
<evidence type="ECO:0000256" key="14">
    <source>
        <dbReference type="SAM" id="Phobius"/>
    </source>
</evidence>
<dbReference type="InterPro" id="IPR039653">
    <property type="entry name" value="Prenyltransferase"/>
</dbReference>
<dbReference type="InterPro" id="IPR000537">
    <property type="entry name" value="UbiA_prenyltransferase"/>
</dbReference>
<keyword evidence="8 14" id="KW-0472">Membrane</keyword>
<feature type="transmembrane region" description="Helical" evidence="14">
    <location>
        <begin position="191"/>
        <end position="210"/>
    </location>
</feature>
<evidence type="ECO:0000256" key="2">
    <source>
        <dbReference type="ARBA" id="ARBA00004141"/>
    </source>
</evidence>
<dbReference type="Gene3D" id="1.10.357.140">
    <property type="entry name" value="UbiA prenyltransferase"/>
    <property type="match status" value="1"/>
</dbReference>
<dbReference type="Pfam" id="PF01040">
    <property type="entry name" value="UbiA"/>
    <property type="match status" value="1"/>
</dbReference>
<dbReference type="GO" id="GO:0005743">
    <property type="term" value="C:mitochondrial inner membrane"/>
    <property type="evidence" value="ECO:0007669"/>
    <property type="project" value="TreeGrafter"/>
</dbReference>
<protein>
    <recommendedName>
        <fullName evidence="10">4-hydroxybenzoate polyprenyltransferase</fullName>
        <ecNumber evidence="10">2.5.1.39</ecNumber>
    </recommendedName>
</protein>
<evidence type="ECO:0000256" key="8">
    <source>
        <dbReference type="ARBA" id="ARBA00023136"/>
    </source>
</evidence>
<dbReference type="EC" id="2.5.1.39" evidence="10"/>
<evidence type="ECO:0000256" key="10">
    <source>
        <dbReference type="ARBA" id="ARBA00034524"/>
    </source>
</evidence>
<dbReference type="FunFam" id="1.10.357.140:FF:000003">
    <property type="entry name" value="4-hydroxybenzoate polyprenyltransferase, mitochondrial"/>
    <property type="match status" value="1"/>
</dbReference>
<dbReference type="GO" id="GO:0008299">
    <property type="term" value="P:isoprenoid biosynthetic process"/>
    <property type="evidence" value="ECO:0007669"/>
    <property type="project" value="UniProtKB-KW"/>
</dbReference>
<evidence type="ECO:0000256" key="11">
    <source>
        <dbReference type="ARBA" id="ARBA00049890"/>
    </source>
</evidence>
<evidence type="ECO:0000256" key="4">
    <source>
        <dbReference type="ARBA" id="ARBA00022679"/>
    </source>
</evidence>
<keyword evidence="9" id="KW-0414">Isoprene biosynthesis</keyword>
<dbReference type="GO" id="GO:0006744">
    <property type="term" value="P:ubiquinone biosynthetic process"/>
    <property type="evidence" value="ECO:0007669"/>
    <property type="project" value="UniProtKB-KW"/>
</dbReference>
<feature type="transmembrane region" description="Helical" evidence="14">
    <location>
        <begin position="166"/>
        <end position="184"/>
    </location>
</feature>
<dbReference type="PANTHER" id="PTHR11048">
    <property type="entry name" value="PRENYLTRANSFERASES"/>
    <property type="match status" value="1"/>
</dbReference>
<keyword evidence="4" id="KW-0808">Transferase</keyword>